<keyword evidence="3" id="KW-1185">Reference proteome</keyword>
<dbReference type="InterPro" id="IPR053824">
    <property type="entry name" value="DUF7010"/>
</dbReference>
<accession>A0A8J2U310</accession>
<name>A0A8J2U310_9GAMM</name>
<gene>
    <name evidence="2" type="ORF">GCM10011369_07570</name>
</gene>
<feature type="transmembrane region" description="Helical" evidence="1">
    <location>
        <begin position="154"/>
        <end position="174"/>
    </location>
</feature>
<proteinExistence type="predicted"/>
<dbReference type="Proteomes" id="UP000619743">
    <property type="component" value="Unassembled WGS sequence"/>
</dbReference>
<reference evidence="3" key="1">
    <citation type="journal article" date="2019" name="Int. J. Syst. Evol. Microbiol.">
        <title>The Global Catalogue of Microorganisms (GCM) 10K type strain sequencing project: providing services to taxonomists for standard genome sequencing and annotation.</title>
        <authorList>
            <consortium name="The Broad Institute Genomics Platform"/>
            <consortium name="The Broad Institute Genome Sequencing Center for Infectious Disease"/>
            <person name="Wu L."/>
            <person name="Ma J."/>
        </authorList>
    </citation>
    <scope>NUCLEOTIDE SEQUENCE [LARGE SCALE GENOMIC DNA]</scope>
    <source>
        <strain evidence="3">CGMCC 1.10130</strain>
    </source>
</reference>
<feature type="transmembrane region" description="Helical" evidence="1">
    <location>
        <begin position="131"/>
        <end position="148"/>
    </location>
</feature>
<protein>
    <submittedName>
        <fullName evidence="2">Uncharacterized protein</fullName>
    </submittedName>
</protein>
<dbReference type="EMBL" id="BMDX01000003">
    <property type="protein sequence ID" value="GGA68403.1"/>
    <property type="molecule type" value="Genomic_DNA"/>
</dbReference>
<evidence type="ECO:0000256" key="1">
    <source>
        <dbReference type="SAM" id="Phobius"/>
    </source>
</evidence>
<dbReference type="OrthoDB" id="5114860at2"/>
<organism evidence="2 3">
    <name type="scientific">Neiella marina</name>
    <dbReference type="NCBI Taxonomy" id="508461"/>
    <lineage>
        <taxon>Bacteria</taxon>
        <taxon>Pseudomonadati</taxon>
        <taxon>Pseudomonadota</taxon>
        <taxon>Gammaproteobacteria</taxon>
        <taxon>Alteromonadales</taxon>
        <taxon>Echinimonadaceae</taxon>
        <taxon>Neiella</taxon>
    </lineage>
</organism>
<dbReference type="Pfam" id="PF22765">
    <property type="entry name" value="DUF7010"/>
    <property type="match status" value="1"/>
</dbReference>
<feature type="transmembrane region" description="Helical" evidence="1">
    <location>
        <begin position="45"/>
        <end position="66"/>
    </location>
</feature>
<evidence type="ECO:0000313" key="3">
    <source>
        <dbReference type="Proteomes" id="UP000619743"/>
    </source>
</evidence>
<comment type="caution">
    <text evidence="2">The sequence shown here is derived from an EMBL/GenBank/DDBJ whole genome shotgun (WGS) entry which is preliminary data.</text>
</comment>
<dbReference type="AlphaFoldDB" id="A0A8J2U310"/>
<keyword evidence="1" id="KW-0472">Membrane</keyword>
<feature type="transmembrane region" description="Helical" evidence="1">
    <location>
        <begin position="78"/>
        <end position="100"/>
    </location>
</feature>
<evidence type="ECO:0000313" key="2">
    <source>
        <dbReference type="EMBL" id="GGA68403.1"/>
    </source>
</evidence>
<feature type="transmembrane region" description="Helical" evidence="1">
    <location>
        <begin position="21"/>
        <end position="39"/>
    </location>
</feature>
<keyword evidence="1" id="KW-1133">Transmembrane helix</keyword>
<sequence length="186" mass="19794">MKCFNDAQLDMRNAYHHGAPGVLCSGLVWLIAGLVAVFSSAVAGILTLVIAGMLIFPASVLVCKLLGRTGKHFITNPLAPLAIEGTFWMLLSIPIALVLAIDQPQYFFPAMMLVIAGRYLTFRTLYGLKTFYLFSAVLVAAAFAIVAAQSPPYVAGIVGGLIEIGFAIGLFVIAKSDTTNLAIERA</sequence>
<feature type="transmembrane region" description="Helical" evidence="1">
    <location>
        <begin position="106"/>
        <end position="122"/>
    </location>
</feature>
<keyword evidence="1" id="KW-0812">Transmembrane</keyword>
<dbReference type="RefSeq" id="WP_087506544.1">
    <property type="nucleotide sequence ID" value="NZ_BMDX01000003.1"/>
</dbReference>